<dbReference type="RefSeq" id="WP_057821050.1">
    <property type="nucleotide sequence ID" value="NZ_AZEC01000009.1"/>
</dbReference>
<dbReference type="EMBL" id="AZEC01000009">
    <property type="protein sequence ID" value="KRL12252.1"/>
    <property type="molecule type" value="Genomic_DNA"/>
</dbReference>
<evidence type="ECO:0008006" key="3">
    <source>
        <dbReference type="Google" id="ProtNLM"/>
    </source>
</evidence>
<evidence type="ECO:0000313" key="2">
    <source>
        <dbReference type="Proteomes" id="UP000051330"/>
    </source>
</evidence>
<protein>
    <recommendedName>
        <fullName evidence="3">DUF2187 domain-containing protein</fullName>
    </recommendedName>
</protein>
<keyword evidence="2" id="KW-1185">Reference proteome</keyword>
<dbReference type="AlphaFoldDB" id="A0A0R1MWI6"/>
<name>A0A0R1MWI6_9LACO</name>
<accession>A0A0R1MWI6</accession>
<sequence length="81" mass="9415">MKSIKVGDNVHCPATGNMEYPFHARVLKRYENSYLVQIVAFDPRDRWNVQELVGRTVISKRACQRLKYEAAAPKTYMAYGY</sequence>
<dbReference type="OrthoDB" id="2247035at2"/>
<gene>
    <name evidence="1" type="ORF">FD09_GL003122</name>
</gene>
<organism evidence="1 2">
    <name type="scientific">Schleiferilactobacillus perolens DSM 12744</name>
    <dbReference type="NCBI Taxonomy" id="1423792"/>
    <lineage>
        <taxon>Bacteria</taxon>
        <taxon>Bacillati</taxon>
        <taxon>Bacillota</taxon>
        <taxon>Bacilli</taxon>
        <taxon>Lactobacillales</taxon>
        <taxon>Lactobacillaceae</taxon>
        <taxon>Schleiferilactobacillus</taxon>
    </lineage>
</organism>
<reference evidence="1 2" key="1">
    <citation type="journal article" date="2015" name="Genome Announc.">
        <title>Expanding the biotechnology potential of lactobacilli through comparative genomics of 213 strains and associated genera.</title>
        <authorList>
            <person name="Sun Z."/>
            <person name="Harris H.M."/>
            <person name="McCann A."/>
            <person name="Guo C."/>
            <person name="Argimon S."/>
            <person name="Zhang W."/>
            <person name="Yang X."/>
            <person name="Jeffery I.B."/>
            <person name="Cooney J.C."/>
            <person name="Kagawa T.F."/>
            <person name="Liu W."/>
            <person name="Song Y."/>
            <person name="Salvetti E."/>
            <person name="Wrobel A."/>
            <person name="Rasinkangas P."/>
            <person name="Parkhill J."/>
            <person name="Rea M.C."/>
            <person name="O'Sullivan O."/>
            <person name="Ritari J."/>
            <person name="Douillard F.P."/>
            <person name="Paul Ross R."/>
            <person name="Yang R."/>
            <person name="Briner A.E."/>
            <person name="Felis G.E."/>
            <person name="de Vos W.M."/>
            <person name="Barrangou R."/>
            <person name="Klaenhammer T.R."/>
            <person name="Caufield P.W."/>
            <person name="Cui Y."/>
            <person name="Zhang H."/>
            <person name="O'Toole P.W."/>
        </authorList>
    </citation>
    <scope>NUCLEOTIDE SEQUENCE [LARGE SCALE GENOMIC DNA]</scope>
    <source>
        <strain evidence="1 2">DSM 12744</strain>
    </source>
</reference>
<comment type="caution">
    <text evidence="1">The sequence shown here is derived from an EMBL/GenBank/DDBJ whole genome shotgun (WGS) entry which is preliminary data.</text>
</comment>
<dbReference type="Proteomes" id="UP000051330">
    <property type="component" value="Unassembled WGS sequence"/>
</dbReference>
<evidence type="ECO:0000313" key="1">
    <source>
        <dbReference type="EMBL" id="KRL12252.1"/>
    </source>
</evidence>
<proteinExistence type="predicted"/>
<dbReference type="STRING" id="1423792.FD09_GL003122"/>
<dbReference type="PATRIC" id="fig|1423792.3.peg.3216"/>